<feature type="transmembrane region" description="Helical" evidence="2">
    <location>
        <begin position="87"/>
        <end position="109"/>
    </location>
</feature>
<protein>
    <submittedName>
        <fullName evidence="4">Nucleoside-diphosphate sugar epimerase/dehydratase</fullName>
    </submittedName>
</protein>
<feature type="transmembrane region" description="Helical" evidence="2">
    <location>
        <begin position="20"/>
        <end position="45"/>
    </location>
</feature>
<dbReference type="SUPFAM" id="SSF51735">
    <property type="entry name" value="NAD(P)-binding Rossmann-fold domains"/>
    <property type="match status" value="1"/>
</dbReference>
<evidence type="ECO:0000256" key="1">
    <source>
        <dbReference type="ARBA" id="ARBA00007430"/>
    </source>
</evidence>
<name>A0AAP3WIE4_BACT4</name>
<evidence type="ECO:0000259" key="3">
    <source>
        <dbReference type="Pfam" id="PF02719"/>
    </source>
</evidence>
<dbReference type="PANTHER" id="PTHR43318">
    <property type="entry name" value="UDP-N-ACETYLGLUCOSAMINE 4,6-DEHYDRATASE"/>
    <property type="match status" value="1"/>
</dbReference>
<comment type="caution">
    <text evidence="4">The sequence shown here is derived from an EMBL/GenBank/DDBJ whole genome shotgun (WGS) entry which is preliminary data.</text>
</comment>
<gene>
    <name evidence="4" type="ORF">PO127_27350</name>
</gene>
<keyword evidence="2" id="KW-1133">Transmembrane helix</keyword>
<evidence type="ECO:0000313" key="4">
    <source>
        <dbReference type="EMBL" id="MDC2239461.1"/>
    </source>
</evidence>
<feature type="domain" description="Polysaccharide biosynthesis protein CapD-like" evidence="3">
    <location>
        <begin position="299"/>
        <end position="588"/>
    </location>
</feature>
<dbReference type="InterPro" id="IPR036291">
    <property type="entry name" value="NAD(P)-bd_dom_sf"/>
</dbReference>
<evidence type="ECO:0000313" key="5">
    <source>
        <dbReference type="Proteomes" id="UP001217776"/>
    </source>
</evidence>
<keyword evidence="2" id="KW-0472">Membrane</keyword>
<dbReference type="InterPro" id="IPR003869">
    <property type="entry name" value="Polysac_CapD-like"/>
</dbReference>
<dbReference type="InterPro" id="IPR051203">
    <property type="entry name" value="Polysaccharide_Synthase-Rel"/>
</dbReference>
<dbReference type="AlphaFoldDB" id="A0AAP3WIE4"/>
<keyword evidence="2" id="KW-0812">Transmembrane</keyword>
<dbReference type="PANTHER" id="PTHR43318:SF1">
    <property type="entry name" value="POLYSACCHARIDE BIOSYNTHESIS PROTEIN EPSC-RELATED"/>
    <property type="match status" value="1"/>
</dbReference>
<proteinExistence type="inferred from homology"/>
<feature type="transmembrane region" description="Helical" evidence="2">
    <location>
        <begin position="51"/>
        <end position="75"/>
    </location>
</feature>
<dbReference type="EMBL" id="JAQNVG010000103">
    <property type="protein sequence ID" value="MDC2239461.1"/>
    <property type="molecule type" value="Genomic_DNA"/>
</dbReference>
<dbReference type="CDD" id="cd05237">
    <property type="entry name" value="UDP_invert_4-6DH_SDR_e"/>
    <property type="match status" value="1"/>
</dbReference>
<accession>A0AAP3WIE4</accession>
<reference evidence="4" key="1">
    <citation type="submission" date="2022-10" db="EMBL/GenBank/DDBJ databases">
        <title>Human gut microbiome strain richness.</title>
        <authorList>
            <person name="Chen-Liaw A."/>
        </authorList>
    </citation>
    <scope>NUCLEOTIDE SEQUENCE</scope>
    <source>
        <strain evidence="4">1001283st1_A3_1001283B150304_161114</strain>
    </source>
</reference>
<organism evidence="4 5">
    <name type="scientific">Bacteroides thetaiotaomicron</name>
    <dbReference type="NCBI Taxonomy" id="818"/>
    <lineage>
        <taxon>Bacteria</taxon>
        <taxon>Pseudomonadati</taxon>
        <taxon>Bacteroidota</taxon>
        <taxon>Bacteroidia</taxon>
        <taxon>Bacteroidales</taxon>
        <taxon>Bacteroidaceae</taxon>
        <taxon>Bacteroides</taxon>
    </lineage>
</organism>
<dbReference type="Proteomes" id="UP001217776">
    <property type="component" value="Unassembled WGS sequence"/>
</dbReference>
<dbReference type="Gene3D" id="3.40.50.720">
    <property type="entry name" value="NAD(P)-binding Rossmann-like Domain"/>
    <property type="match status" value="2"/>
</dbReference>
<dbReference type="RefSeq" id="WP_008764927.1">
    <property type="nucleotide sequence ID" value="NZ_BAABXH010000001.1"/>
</dbReference>
<feature type="transmembrane region" description="Helical" evidence="2">
    <location>
        <begin position="129"/>
        <end position="152"/>
    </location>
</feature>
<sequence length="640" mass="72701">MKKSLEKFLQYTSRNFFSCWIILGVDTLIAGLCTLLTFIGIHYVTGTGWDIIQLVQVIALALGASIIGDLLFNTFRNTIRYSEIKDLWRVICSVLFKATCLAIYVFFFLKEDKLFGSQNLVFVISDGMLTLISLIGIRIIVIVMYESLIGIVRKTDMKVFIYGTDDKSVALKTRLRNSSHYKIAGFCIYSPDNSRRILVDSRVYSFSDKVSFNILIKKHHIQGILFARYESIREEENRLLEYCKSSGVKTLIAPSISEADVNGFFHQFVRPIRIEDLLGREEIKINMQEIASEYCDKIILVTGAAGSIGSELCRQLAQIGVRKLILFDSGETPLHNVRLEFEKNYPNIDFIPVIGDVRVKQRVRMVFEQYHPQIVFHAAAYKHVPLMEENPCEAVYVNVIGSRQVADMAVEYGAEKMIMISTDKAVNPTNVMGASKRLAEIYVQSLGTAIKEGKAKGKTKFITTRFGNVLGSNGSVIPRFKEQIENGGPVTVTHPDIIRYFMTIPEACRLVMEAGMMGEGNEIFVFEMGEPVKIVDLATRMIELAGYRLDEDIKIEYTGLRPGEKLYEELLSTEENTLPTSNKKIKIAKVRRYEYNDILESYADFEILARNVEIMDTVALMKRIVPEFISRNSRFEILDV</sequence>
<comment type="similarity">
    <text evidence="1">Belongs to the polysaccharide synthase family.</text>
</comment>
<dbReference type="Pfam" id="PF02719">
    <property type="entry name" value="Polysacc_synt_2"/>
    <property type="match status" value="1"/>
</dbReference>
<evidence type="ECO:0000256" key="2">
    <source>
        <dbReference type="SAM" id="Phobius"/>
    </source>
</evidence>